<comment type="caution">
    <text evidence="2">The sequence shown here is derived from an EMBL/GenBank/DDBJ whole genome shotgun (WGS) entry which is preliminary data.</text>
</comment>
<accession>A0A553HY26</accession>
<proteinExistence type="predicted"/>
<dbReference type="OrthoDB" id="5599753at2759"/>
<evidence type="ECO:0000256" key="1">
    <source>
        <dbReference type="SAM" id="MobiDB-lite"/>
    </source>
</evidence>
<dbReference type="AlphaFoldDB" id="A0A553HY26"/>
<dbReference type="STRING" id="2512241.A0A553HY26"/>
<evidence type="ECO:0008006" key="4">
    <source>
        <dbReference type="Google" id="ProtNLM"/>
    </source>
</evidence>
<dbReference type="EMBL" id="VFLP01000033">
    <property type="protein sequence ID" value="TRX92856.1"/>
    <property type="molecule type" value="Genomic_DNA"/>
</dbReference>
<organism evidence="2 3">
    <name type="scientific">Xylaria flabelliformis</name>
    <dbReference type="NCBI Taxonomy" id="2512241"/>
    <lineage>
        <taxon>Eukaryota</taxon>
        <taxon>Fungi</taxon>
        <taxon>Dikarya</taxon>
        <taxon>Ascomycota</taxon>
        <taxon>Pezizomycotina</taxon>
        <taxon>Sordariomycetes</taxon>
        <taxon>Xylariomycetidae</taxon>
        <taxon>Xylariales</taxon>
        <taxon>Xylariaceae</taxon>
        <taxon>Xylaria</taxon>
    </lineage>
</organism>
<evidence type="ECO:0000313" key="3">
    <source>
        <dbReference type="Proteomes" id="UP000319160"/>
    </source>
</evidence>
<dbReference type="Proteomes" id="UP000319160">
    <property type="component" value="Unassembled WGS sequence"/>
</dbReference>
<reference evidence="3" key="1">
    <citation type="submission" date="2019-06" db="EMBL/GenBank/DDBJ databases">
        <title>Draft genome sequence of the griseofulvin-producing fungus Xylaria cubensis strain G536.</title>
        <authorList>
            <person name="Mead M.E."/>
            <person name="Raja H.A."/>
            <person name="Steenwyk J.L."/>
            <person name="Knowles S.L."/>
            <person name="Oberlies N.H."/>
            <person name="Rokas A."/>
        </authorList>
    </citation>
    <scope>NUCLEOTIDE SEQUENCE [LARGE SCALE GENOMIC DNA]</scope>
    <source>
        <strain evidence="3">G536</strain>
    </source>
</reference>
<name>A0A553HY26_9PEZI</name>
<sequence>MAEIQQTEGIIEVQKRDASAQPEITRTPDEKLNPDGPAPPTSLPPNMIQEEKTKHLSVLPAANVPRVVEEGNPRMVTPLERLTPQEAWIDCPFCQHTAKTRITSEGDSQQTLAKSIWFRLGMRHSLVRNRQPPKRRAGSFIRVLDRDLTNSEFGVWVGEELNRELNRAHTDVSRLGAHKPPSCTSCAQSQDGYVALERLLASRDVQNHVQPQPLDNSWLERVLHLAFDLAIAAISIVPSTGNTSFTLPGSYLALSCPTLGPSKQNHYTNFTNSEALRPGNRNDSFWFSSKSGGQYQMVTSVPLSALDSASMNTKTRDAREFVWESLMDYNTSFRAECDLTTTYVDSNVTCSGTSSGSVCSVPSVRRSVTTAIDGNWTVFDIFFSEDAQSILQLITGLHGCI</sequence>
<feature type="region of interest" description="Disordered" evidence="1">
    <location>
        <begin position="1"/>
        <end position="47"/>
    </location>
</feature>
<gene>
    <name evidence="2" type="ORF">FHL15_006262</name>
</gene>
<protein>
    <recommendedName>
        <fullName evidence="4">LITAF domain-containing protein</fullName>
    </recommendedName>
</protein>
<evidence type="ECO:0000313" key="2">
    <source>
        <dbReference type="EMBL" id="TRX92856.1"/>
    </source>
</evidence>
<keyword evidence="3" id="KW-1185">Reference proteome</keyword>